<dbReference type="RefSeq" id="WP_007017899.1">
    <property type="nucleotide sequence ID" value="NZ_CH724115.1"/>
</dbReference>
<dbReference type="GO" id="GO:0043633">
    <property type="term" value="P:polyadenylation-dependent RNA catabolic process"/>
    <property type="evidence" value="ECO:0007669"/>
    <property type="project" value="InterPro"/>
</dbReference>
<evidence type="ECO:0000256" key="9">
    <source>
        <dbReference type="SAM" id="MobiDB-lite"/>
    </source>
</evidence>
<feature type="domain" description="Poly A polymerase head" evidence="10">
    <location>
        <begin position="54"/>
        <end position="183"/>
    </location>
</feature>
<keyword evidence="5 7" id="KW-0694">RNA-binding</keyword>
<keyword evidence="14" id="KW-1185">Reference proteome</keyword>
<evidence type="ECO:0000256" key="1">
    <source>
        <dbReference type="ARBA" id="ARBA00022664"/>
    </source>
</evidence>
<feature type="active site" evidence="7">
    <location>
        <position position="152"/>
    </location>
</feature>
<dbReference type="Proteomes" id="UP000004263">
    <property type="component" value="Unassembled WGS sequence"/>
</dbReference>
<dbReference type="InterPro" id="IPR043519">
    <property type="entry name" value="NT_sf"/>
</dbReference>
<dbReference type="InterPro" id="IPR052191">
    <property type="entry name" value="tRNA_ntf/polyA_polymerase_I"/>
</dbReference>
<dbReference type="HAMAP" id="MF_00957">
    <property type="entry name" value="PolyA_pol"/>
    <property type="match status" value="1"/>
</dbReference>
<dbReference type="SUPFAM" id="SSF81891">
    <property type="entry name" value="Poly A polymerase C-terminal region-like"/>
    <property type="match status" value="1"/>
</dbReference>
<comment type="catalytic activity">
    <reaction evidence="7">
        <text>RNA(n) + ATP = RNA(n)-3'-adenine ribonucleotide + diphosphate</text>
        <dbReference type="Rhea" id="RHEA:11332"/>
        <dbReference type="Rhea" id="RHEA-COMP:14527"/>
        <dbReference type="Rhea" id="RHEA-COMP:17347"/>
        <dbReference type="ChEBI" id="CHEBI:30616"/>
        <dbReference type="ChEBI" id="CHEBI:33019"/>
        <dbReference type="ChEBI" id="CHEBI:140395"/>
        <dbReference type="ChEBI" id="CHEBI:173115"/>
        <dbReference type="EC" id="2.7.7.19"/>
    </reaction>
</comment>
<dbReference type="Pfam" id="PF12627">
    <property type="entry name" value="PolyA_pol_RNAbd"/>
    <property type="match status" value="1"/>
</dbReference>
<dbReference type="InterPro" id="IPR032828">
    <property type="entry name" value="PolyA_RNA-bd"/>
</dbReference>
<sequence>MLKRLINKLKKPQNNTVPQVEVIARSEHGISRTDISENALKVLYRLKKSGYEAHLVGGGVRDLLLGLHPKDFDVVTDASPEEVHKLFKNSRIIGRRFRLVHVTFGRDMIEVATFRGDHGNAEGKHQSKTNEAGMLLRDNVYGSIDEDAMRRDFTINALYYNIADFSVKSYAGGIDDIHAKRLRLIGDPETRYREDPVRMLRAARFAAKLGFSIDKSSKAPIKELAPLLRDIPPARLFEEVLKLFMAGYAKATFEQLQALGLFEPLFPHTQQCIDDNKFYRLMVMHALNNSDARVAQGKSLTPAFLFSVFLWPCVLETAKLLQQQGATKGQAMQQAMTQVISNQQARTAIPKRFAIPIREIWDLQHRLVARKPKQLETIASHNRFRAAYDFLLLREQSGEKLNQAGEFWTQFQNDHPELIRKAAPKKRSPQKRGSSYKGRGPRRRT</sequence>
<feature type="domain" description="Polymerase A arginine-rich C-terminal" evidence="11">
    <location>
        <begin position="324"/>
        <end position="444"/>
    </location>
</feature>
<reference evidence="13 14" key="1">
    <citation type="submission" date="2006-03" db="EMBL/GenBank/DDBJ databases">
        <authorList>
            <person name="Pinhassi J."/>
            <person name="Pedros-Alio C."/>
            <person name="Ferriera S."/>
            <person name="Johnson J."/>
            <person name="Kravitz S."/>
            <person name="Halpern A."/>
            <person name="Remington K."/>
            <person name="Beeson K."/>
            <person name="Tran B."/>
            <person name="Rogers Y.-H."/>
            <person name="Friedman R."/>
            <person name="Venter J.C."/>
        </authorList>
    </citation>
    <scope>NUCLEOTIDE SEQUENCE [LARGE SCALE GENOMIC DNA]</scope>
    <source>
        <strain evidence="13 14">RED65</strain>
    </source>
</reference>
<accession>Q1N0Z4</accession>
<keyword evidence="3 7" id="KW-0547">Nucleotide-binding</keyword>
<dbReference type="OrthoDB" id="9805698at2"/>
<keyword evidence="1 7" id="KW-0507">mRNA processing</keyword>
<evidence type="ECO:0000313" key="14">
    <source>
        <dbReference type="Proteomes" id="UP000004263"/>
    </source>
</evidence>
<evidence type="ECO:0000256" key="3">
    <source>
        <dbReference type="ARBA" id="ARBA00022741"/>
    </source>
</evidence>
<evidence type="ECO:0000256" key="5">
    <source>
        <dbReference type="ARBA" id="ARBA00022884"/>
    </source>
</evidence>
<feature type="domain" description="tRNA nucleotidyltransferase/poly(A) polymerase RNA and SrmB- binding" evidence="12">
    <location>
        <begin position="210"/>
        <end position="270"/>
    </location>
</feature>
<keyword evidence="2 7" id="KW-0808">Transferase</keyword>
<dbReference type="HOGENOM" id="CLU_015961_0_0_6"/>
<feature type="active site" evidence="7">
    <location>
        <position position="71"/>
    </location>
</feature>
<dbReference type="GO" id="GO:0003723">
    <property type="term" value="F:RNA binding"/>
    <property type="evidence" value="ECO:0007669"/>
    <property type="project" value="UniProtKB-UniRule"/>
</dbReference>
<dbReference type="PANTHER" id="PTHR43051">
    <property type="entry name" value="POLYNUCLEOTIDE ADENYLYLTRANSFERASE FAMILY PROTEIN"/>
    <property type="match status" value="1"/>
</dbReference>
<evidence type="ECO:0000256" key="4">
    <source>
        <dbReference type="ARBA" id="ARBA00022840"/>
    </source>
</evidence>
<dbReference type="AlphaFoldDB" id="Q1N0Z4"/>
<dbReference type="EC" id="2.7.7.19" evidence="7"/>
<dbReference type="GO" id="GO:0006397">
    <property type="term" value="P:mRNA processing"/>
    <property type="evidence" value="ECO:0007669"/>
    <property type="project" value="UniProtKB-KW"/>
</dbReference>
<dbReference type="Gene3D" id="3.30.460.10">
    <property type="entry name" value="Beta Polymerase, domain 2"/>
    <property type="match status" value="1"/>
</dbReference>
<keyword evidence="6 7" id="KW-0804">Transcription</keyword>
<dbReference type="NCBIfam" id="TIGR01942">
    <property type="entry name" value="pcnB"/>
    <property type="match status" value="1"/>
</dbReference>
<dbReference type="InterPro" id="IPR025866">
    <property type="entry name" value="PolyA_pol_arg_C_dom"/>
</dbReference>
<dbReference type="InterPro" id="IPR010206">
    <property type="entry name" value="PolA_pol_I"/>
</dbReference>
<evidence type="ECO:0000313" key="13">
    <source>
        <dbReference type="EMBL" id="EAT11880.1"/>
    </source>
</evidence>
<dbReference type="STRING" id="207949.RED65_14002"/>
<proteinExistence type="inferred from homology"/>
<protein>
    <recommendedName>
        <fullName evidence="7">Poly(A) polymerase I</fullName>
        <shortName evidence="7">PAP I</shortName>
        <ecNumber evidence="7">2.7.7.19</ecNumber>
    </recommendedName>
</protein>
<dbReference type="EMBL" id="AAQH01000012">
    <property type="protein sequence ID" value="EAT11880.1"/>
    <property type="molecule type" value="Genomic_DNA"/>
</dbReference>
<evidence type="ECO:0000256" key="2">
    <source>
        <dbReference type="ARBA" id="ARBA00022679"/>
    </source>
</evidence>
<dbReference type="PANTHER" id="PTHR43051:SF1">
    <property type="entry name" value="POLYNUCLEOTIDE ADENYLYLTRANSFERASE FAMILY PROTEIN"/>
    <property type="match status" value="1"/>
</dbReference>
<dbReference type="CDD" id="cd05398">
    <property type="entry name" value="NT_ClassII-CCAase"/>
    <property type="match status" value="1"/>
</dbReference>
<evidence type="ECO:0000259" key="10">
    <source>
        <dbReference type="Pfam" id="PF01743"/>
    </source>
</evidence>
<comment type="caution">
    <text evidence="13">The sequence shown here is derived from an EMBL/GenBank/DDBJ whole genome shotgun (WGS) entry which is preliminary data.</text>
</comment>
<comment type="similarity">
    <text evidence="7 8">Belongs to the tRNA nucleotidyltransferase/poly(A) polymerase family.</text>
</comment>
<comment type="function">
    <text evidence="7">Adds poly(A) tail to the 3' end of many RNAs, which usually targets these RNAs for decay. Plays a significant role in the global control of gene expression, through influencing the rate of transcript degradation, and in the general RNA quality control.</text>
</comment>
<dbReference type="GO" id="GO:1990817">
    <property type="term" value="F:poly(A) RNA polymerase activity"/>
    <property type="evidence" value="ECO:0007669"/>
    <property type="project" value="UniProtKB-UniRule"/>
</dbReference>
<dbReference type="Pfam" id="PF01743">
    <property type="entry name" value="PolyA_pol"/>
    <property type="match status" value="1"/>
</dbReference>
<evidence type="ECO:0000256" key="7">
    <source>
        <dbReference type="HAMAP-Rule" id="MF_00957"/>
    </source>
</evidence>
<evidence type="ECO:0000256" key="6">
    <source>
        <dbReference type="ARBA" id="ARBA00023163"/>
    </source>
</evidence>
<dbReference type="InterPro" id="IPR002646">
    <property type="entry name" value="PolA_pol_head_dom"/>
</dbReference>
<dbReference type="Pfam" id="PF12626">
    <property type="entry name" value="PolyA_pol_arg_C"/>
    <property type="match status" value="1"/>
</dbReference>
<keyword evidence="4 7" id="KW-0067">ATP-binding</keyword>
<evidence type="ECO:0000259" key="12">
    <source>
        <dbReference type="Pfam" id="PF12627"/>
    </source>
</evidence>
<dbReference type="FunFam" id="3.30.460.10:FF:000035">
    <property type="entry name" value="Poly(A) polymerase I"/>
    <property type="match status" value="1"/>
</dbReference>
<feature type="active site" evidence="7">
    <location>
        <position position="73"/>
    </location>
</feature>
<dbReference type="Gene3D" id="1.10.3090.10">
    <property type="entry name" value="cca-adding enzyme, domain 2"/>
    <property type="match status" value="1"/>
</dbReference>
<feature type="region of interest" description="Disordered" evidence="9">
    <location>
        <begin position="415"/>
        <end position="445"/>
    </location>
</feature>
<dbReference type="GO" id="GO:0005524">
    <property type="term" value="F:ATP binding"/>
    <property type="evidence" value="ECO:0007669"/>
    <property type="project" value="UniProtKB-UniRule"/>
</dbReference>
<evidence type="ECO:0000256" key="8">
    <source>
        <dbReference type="RuleBase" id="RU003953"/>
    </source>
</evidence>
<dbReference type="SUPFAM" id="SSF81301">
    <property type="entry name" value="Nucleotidyltransferase"/>
    <property type="match status" value="1"/>
</dbReference>
<gene>
    <name evidence="7" type="primary">pcnB</name>
    <name evidence="13" type="ORF">RED65_14002</name>
</gene>
<evidence type="ECO:0000259" key="11">
    <source>
        <dbReference type="Pfam" id="PF12626"/>
    </source>
</evidence>
<name>Q1N0Z4_9GAMM</name>
<organism evidence="13 14">
    <name type="scientific">Bermanella marisrubri</name>
    <dbReference type="NCBI Taxonomy" id="207949"/>
    <lineage>
        <taxon>Bacteria</taxon>
        <taxon>Pseudomonadati</taxon>
        <taxon>Pseudomonadota</taxon>
        <taxon>Gammaproteobacteria</taxon>
        <taxon>Oceanospirillales</taxon>
        <taxon>Oceanospirillaceae</taxon>
        <taxon>Bermanella</taxon>
    </lineage>
</organism>